<evidence type="ECO:0008006" key="5">
    <source>
        <dbReference type="Google" id="ProtNLM"/>
    </source>
</evidence>
<dbReference type="EMBL" id="BAAAHB010000001">
    <property type="protein sequence ID" value="GAA0442470.1"/>
    <property type="molecule type" value="Genomic_DNA"/>
</dbReference>
<evidence type="ECO:0000313" key="4">
    <source>
        <dbReference type="Proteomes" id="UP001499895"/>
    </source>
</evidence>
<evidence type="ECO:0000313" key="3">
    <source>
        <dbReference type="EMBL" id="GAA0442470.1"/>
    </source>
</evidence>
<feature type="transmembrane region" description="Helical" evidence="2">
    <location>
        <begin position="120"/>
        <end position="137"/>
    </location>
</feature>
<feature type="compositionally biased region" description="Gly residues" evidence="1">
    <location>
        <begin position="17"/>
        <end position="32"/>
    </location>
</feature>
<evidence type="ECO:0000256" key="2">
    <source>
        <dbReference type="SAM" id="Phobius"/>
    </source>
</evidence>
<feature type="transmembrane region" description="Helical" evidence="2">
    <location>
        <begin position="204"/>
        <end position="226"/>
    </location>
</feature>
<dbReference type="NCBIfam" id="NF041646">
    <property type="entry name" value="VC0807_fam"/>
    <property type="match status" value="1"/>
</dbReference>
<protein>
    <recommendedName>
        <fullName evidence="5">DUF3159 domain-containing protein</fullName>
    </recommendedName>
</protein>
<sequence length="241" mass="24684">MSSSTKTVAGPRKTGAGPAGAGPAGGAGGPGARGGSPLTPLVIDLGVPLALYYGLRCGFGVSSLWALAAGAAVGAVRGGIGLVRHRRLEPLPLLVLISSVVGMVLSLVSGSEQFMIAKDSFGSGVIGLVTFWSAFTTRPMMTEGLRPFFTKGDPGRLAAWDRIADRPAFRRVERRTTLVWGTALTAECAARVILAFVLPVSTMVWLSTVLLVGAIILAVVVGAVVAGPLQTMLDEETATAA</sequence>
<evidence type="ECO:0000256" key="1">
    <source>
        <dbReference type="SAM" id="MobiDB-lite"/>
    </source>
</evidence>
<proteinExistence type="predicted"/>
<dbReference type="RefSeq" id="WP_344083754.1">
    <property type="nucleotide sequence ID" value="NZ_BAAAHB010000001.1"/>
</dbReference>
<feature type="transmembrane region" description="Helical" evidence="2">
    <location>
        <begin position="178"/>
        <end position="198"/>
    </location>
</feature>
<reference evidence="4" key="1">
    <citation type="journal article" date="2019" name="Int. J. Syst. Evol. Microbiol.">
        <title>The Global Catalogue of Microorganisms (GCM) 10K type strain sequencing project: providing services to taxonomists for standard genome sequencing and annotation.</title>
        <authorList>
            <consortium name="The Broad Institute Genomics Platform"/>
            <consortium name="The Broad Institute Genome Sequencing Center for Infectious Disease"/>
            <person name="Wu L."/>
            <person name="Ma J."/>
        </authorList>
    </citation>
    <scope>NUCLEOTIDE SEQUENCE [LARGE SCALE GENOMIC DNA]</scope>
    <source>
        <strain evidence="4">JCM 10649</strain>
    </source>
</reference>
<name>A0ABP3J566_9ACTN</name>
<gene>
    <name evidence="3" type="ORF">GCM10009544_01500</name>
</gene>
<feature type="region of interest" description="Disordered" evidence="1">
    <location>
        <begin position="1"/>
        <end position="32"/>
    </location>
</feature>
<comment type="caution">
    <text evidence="3">The sequence shown here is derived from an EMBL/GenBank/DDBJ whole genome shotgun (WGS) entry which is preliminary data.</text>
</comment>
<accession>A0ABP3J566</accession>
<keyword evidence="2" id="KW-0812">Transmembrane</keyword>
<keyword evidence="2" id="KW-1133">Transmembrane helix</keyword>
<keyword evidence="2" id="KW-0472">Membrane</keyword>
<feature type="transmembrane region" description="Helical" evidence="2">
    <location>
        <begin position="50"/>
        <end position="76"/>
    </location>
</feature>
<keyword evidence="4" id="KW-1185">Reference proteome</keyword>
<organism evidence="3 4">
    <name type="scientific">Streptomyces stramineus</name>
    <dbReference type="NCBI Taxonomy" id="173861"/>
    <lineage>
        <taxon>Bacteria</taxon>
        <taxon>Bacillati</taxon>
        <taxon>Actinomycetota</taxon>
        <taxon>Actinomycetes</taxon>
        <taxon>Kitasatosporales</taxon>
        <taxon>Streptomycetaceae</taxon>
        <taxon>Streptomyces</taxon>
    </lineage>
</organism>
<feature type="transmembrane region" description="Helical" evidence="2">
    <location>
        <begin position="88"/>
        <end position="108"/>
    </location>
</feature>
<dbReference type="Proteomes" id="UP001499895">
    <property type="component" value="Unassembled WGS sequence"/>
</dbReference>